<evidence type="ECO:0000313" key="1">
    <source>
        <dbReference type="EMBL" id="CAF9921555.1"/>
    </source>
</evidence>
<dbReference type="AlphaFoldDB" id="A0A8H3FDD0"/>
<sequence length="238" mass="25179">MFNASLNGPASLSIQAGPSPFVPSAPNYGICDRRYASHVMPLSCGRAADTLVPGDSLVEYTVHGGAPGPRSLPYTASFGNCKIWVEIAGPATPQVYQAIPNEIRGMAGWVIDECVSASGTGYGGFATKDISKLTTYVTEPDTEISGTYPTSTAFLTVTVTGVWDQAEPPSPGNYDPSVAQVLADVEIDAWNKAAPGSTLRQDLAARQQFFTRQSMRMRTGGSSITWWGSTAQIATSET</sequence>
<name>A0A8H3FDD0_9LECA</name>
<dbReference type="Proteomes" id="UP000664534">
    <property type="component" value="Unassembled WGS sequence"/>
</dbReference>
<keyword evidence="2" id="KW-1185">Reference proteome</keyword>
<evidence type="ECO:0000313" key="2">
    <source>
        <dbReference type="Proteomes" id="UP000664534"/>
    </source>
</evidence>
<dbReference type="EMBL" id="CAJPDT010000028">
    <property type="protein sequence ID" value="CAF9921555.1"/>
    <property type="molecule type" value="Genomic_DNA"/>
</dbReference>
<proteinExistence type="predicted"/>
<reference evidence="1" key="1">
    <citation type="submission" date="2021-03" db="EMBL/GenBank/DDBJ databases">
        <authorList>
            <person name="Tagirdzhanova G."/>
        </authorList>
    </citation>
    <scope>NUCLEOTIDE SEQUENCE</scope>
</reference>
<organism evidence="1 2">
    <name type="scientific">Imshaugia aleurites</name>
    <dbReference type="NCBI Taxonomy" id="172621"/>
    <lineage>
        <taxon>Eukaryota</taxon>
        <taxon>Fungi</taxon>
        <taxon>Dikarya</taxon>
        <taxon>Ascomycota</taxon>
        <taxon>Pezizomycotina</taxon>
        <taxon>Lecanoromycetes</taxon>
        <taxon>OSLEUM clade</taxon>
        <taxon>Lecanoromycetidae</taxon>
        <taxon>Lecanorales</taxon>
        <taxon>Lecanorineae</taxon>
        <taxon>Parmeliaceae</taxon>
        <taxon>Imshaugia</taxon>
    </lineage>
</organism>
<accession>A0A8H3FDD0</accession>
<comment type="caution">
    <text evidence="1">The sequence shown here is derived from an EMBL/GenBank/DDBJ whole genome shotgun (WGS) entry which is preliminary data.</text>
</comment>
<protein>
    <submittedName>
        <fullName evidence="1">Uncharacterized protein</fullName>
    </submittedName>
</protein>
<gene>
    <name evidence="1" type="ORF">IMSHALPRED_005203</name>
</gene>
<dbReference type="OrthoDB" id="5314866at2759"/>